<dbReference type="OrthoDB" id="4318869at2"/>
<gene>
    <name evidence="1" type="ORF">BK666_22835</name>
</gene>
<evidence type="ECO:0000313" key="2">
    <source>
        <dbReference type="Proteomes" id="UP000285349"/>
    </source>
</evidence>
<dbReference type="AlphaFoldDB" id="A0A423JXZ6"/>
<reference evidence="1 2" key="1">
    <citation type="submission" date="2016-10" db="EMBL/GenBank/DDBJ databases">
        <title>Comparative genome analysis of multiple Pseudomonas spp. focuses on biocontrol and plant growth promoting traits.</title>
        <authorList>
            <person name="Tao X.-Y."/>
            <person name="Taylor C.G."/>
        </authorList>
    </citation>
    <scope>NUCLEOTIDE SEQUENCE [LARGE SCALE GENOMIC DNA]</scope>
    <source>
        <strain evidence="1 2">37A10</strain>
    </source>
</reference>
<organism evidence="1 2">
    <name type="scientific">Pseudomonas frederiksbergensis</name>
    <dbReference type="NCBI Taxonomy" id="104087"/>
    <lineage>
        <taxon>Bacteria</taxon>
        <taxon>Pseudomonadati</taxon>
        <taxon>Pseudomonadota</taxon>
        <taxon>Gammaproteobacteria</taxon>
        <taxon>Pseudomonadales</taxon>
        <taxon>Pseudomonadaceae</taxon>
        <taxon>Pseudomonas</taxon>
    </lineage>
</organism>
<protein>
    <submittedName>
        <fullName evidence="1">Uncharacterized protein</fullName>
    </submittedName>
</protein>
<dbReference type="EMBL" id="MOBQ01000027">
    <property type="protein sequence ID" value="RON42579.1"/>
    <property type="molecule type" value="Genomic_DNA"/>
</dbReference>
<proteinExistence type="predicted"/>
<sequence>MKFQDIAINRTEYFSIGQETDSGKFYLSIPVSNRLVDYEEYYEIDKFSFDQYLEDSSKALEFVEQCRTRQMDHLLMIKPGSNRGSAC</sequence>
<dbReference type="RefSeq" id="WP_123513435.1">
    <property type="nucleotide sequence ID" value="NZ_MOBQ01000027.1"/>
</dbReference>
<accession>A0A423JXZ6</accession>
<name>A0A423JXZ6_9PSED</name>
<evidence type="ECO:0000313" key="1">
    <source>
        <dbReference type="EMBL" id="RON42579.1"/>
    </source>
</evidence>
<comment type="caution">
    <text evidence="1">The sequence shown here is derived from an EMBL/GenBank/DDBJ whole genome shotgun (WGS) entry which is preliminary data.</text>
</comment>
<dbReference type="Proteomes" id="UP000285349">
    <property type="component" value="Unassembled WGS sequence"/>
</dbReference>